<feature type="region of interest" description="Disordered" evidence="1">
    <location>
        <begin position="375"/>
        <end position="466"/>
    </location>
</feature>
<feature type="compositionally biased region" description="Basic and acidic residues" evidence="1">
    <location>
        <begin position="520"/>
        <end position="538"/>
    </location>
</feature>
<gene>
    <name evidence="3" type="ORF">E1293_20745</name>
</gene>
<organism evidence="3 4">
    <name type="scientific">Actinomadura darangshiensis</name>
    <dbReference type="NCBI Taxonomy" id="705336"/>
    <lineage>
        <taxon>Bacteria</taxon>
        <taxon>Bacillati</taxon>
        <taxon>Actinomycetota</taxon>
        <taxon>Actinomycetes</taxon>
        <taxon>Streptosporangiales</taxon>
        <taxon>Thermomonosporaceae</taxon>
        <taxon>Actinomadura</taxon>
    </lineage>
</organism>
<accession>A0A4R5B3V4</accession>
<name>A0A4R5B3V4_9ACTN</name>
<evidence type="ECO:0000313" key="4">
    <source>
        <dbReference type="Proteomes" id="UP000295578"/>
    </source>
</evidence>
<dbReference type="AlphaFoldDB" id="A0A4R5B3V4"/>
<dbReference type="Pfam" id="PF15644">
    <property type="entry name" value="Gln_amidase"/>
    <property type="match status" value="1"/>
</dbReference>
<dbReference type="OrthoDB" id="3917849at2"/>
<feature type="domain" description="Tox-PL" evidence="2">
    <location>
        <begin position="609"/>
        <end position="704"/>
    </location>
</feature>
<dbReference type="EMBL" id="SMKY01000092">
    <property type="protein sequence ID" value="TDD80441.1"/>
    <property type="molecule type" value="Genomic_DNA"/>
</dbReference>
<evidence type="ECO:0000313" key="3">
    <source>
        <dbReference type="EMBL" id="TDD80441.1"/>
    </source>
</evidence>
<dbReference type="InterPro" id="IPR028908">
    <property type="entry name" value="Tox-PL_dom"/>
</dbReference>
<keyword evidence="4" id="KW-1185">Reference proteome</keyword>
<feature type="region of interest" description="Disordered" evidence="1">
    <location>
        <begin position="480"/>
        <end position="538"/>
    </location>
</feature>
<comment type="caution">
    <text evidence="3">The sequence shown here is derived from an EMBL/GenBank/DDBJ whole genome shotgun (WGS) entry which is preliminary data.</text>
</comment>
<proteinExistence type="predicted"/>
<evidence type="ECO:0000256" key="1">
    <source>
        <dbReference type="SAM" id="MobiDB-lite"/>
    </source>
</evidence>
<reference evidence="3 4" key="1">
    <citation type="submission" date="2019-03" db="EMBL/GenBank/DDBJ databases">
        <title>Draft genome sequences of novel Actinobacteria.</title>
        <authorList>
            <person name="Sahin N."/>
            <person name="Ay H."/>
            <person name="Saygin H."/>
        </authorList>
    </citation>
    <scope>NUCLEOTIDE SEQUENCE [LARGE SCALE GENOMIC DNA]</scope>
    <source>
        <strain evidence="3 4">DSM 45941</strain>
    </source>
</reference>
<feature type="compositionally biased region" description="Basic and acidic residues" evidence="1">
    <location>
        <begin position="442"/>
        <end position="466"/>
    </location>
</feature>
<dbReference type="RefSeq" id="WP_132199098.1">
    <property type="nucleotide sequence ID" value="NZ_SMKY01000092.1"/>
</dbReference>
<protein>
    <recommendedName>
        <fullName evidence="2">Tox-PL domain-containing protein</fullName>
    </recommendedName>
</protein>
<evidence type="ECO:0000259" key="2">
    <source>
        <dbReference type="Pfam" id="PF15644"/>
    </source>
</evidence>
<dbReference type="Proteomes" id="UP000295578">
    <property type="component" value="Unassembled WGS sequence"/>
</dbReference>
<sequence>MSDDLIVPEAIPAPPVHLGDLEIAGQALKKGGRRVGRLGHDVDAAWQGLAGCYRAPETRLLLRATRQVASHGRAIENELAAVGDALLAFVDEVRPIVARLHGLRAAARDFRAEIDSDWDGDFGGWRSDGENVDKNNKFNNDVLSALAQYQEAERACANRITALFGGTRFVPSGPFIRRGQEGYGLGGALKDVKTPWGTPQQRDKPWYEDVHDGITGFGAEMGTFFGDLAGLHGEDGWYWHTGVGRWWGNIKGNYPRILKDLGYQERSLTTRRGWVELAHSFVPWREWDDRPGYVITYGGLHTLSLLAGMSLIKIKRGPKGIDLFPDKGLGGKIDRPADLGDLNSATPRTLDHINVGDLAEELAKGPAASPLIAAGSTLDSARPPPHSLHDPTSPHNTDRWSDSRQDPNPEPTVGAREHPAGPAEPPEPSPAGSSPSPGPVTREQHGEPFGDPSDHDGRPGGATRDEASPALAAADTYEQPPLAEGHSGPEHPGRGTPHGAGDSRPSADHRLLDHQTPPAHPERGLSARHEHGPIDPQRRAKVPLADLRPARTQMFENFVEMPNEDAALMGVAHHRVTRMLAQLGEGRPTTAQDVLRIIKEVNPTGHRRNCPESAMAVDDVLGGKPAVAGRLNGAAVPVARAAYKLRAIQSWPGLDGVRQIESIMRQAGSGSRAIIIGYGGKYTPHCYNVINVRGTLYYLDGQERRGWVGTHPVHDGRFTKFDLYRTG</sequence>
<feature type="compositionally biased region" description="Basic and acidic residues" evidence="1">
    <location>
        <begin position="396"/>
        <end position="407"/>
    </location>
</feature>